<dbReference type="OrthoDB" id="2384430at2759"/>
<keyword evidence="2" id="KW-1133">Transmembrane helix</keyword>
<proteinExistence type="predicted"/>
<evidence type="ECO:0000313" key="5">
    <source>
        <dbReference type="WBParaSite" id="HDID_0000296201-mRNA-1"/>
    </source>
</evidence>
<feature type="transmembrane region" description="Helical" evidence="2">
    <location>
        <begin position="27"/>
        <end position="49"/>
    </location>
</feature>
<dbReference type="InterPro" id="IPR011990">
    <property type="entry name" value="TPR-like_helical_dom_sf"/>
</dbReference>
<dbReference type="Proteomes" id="UP000274504">
    <property type="component" value="Unassembled WGS sequence"/>
</dbReference>
<accession>A0A0R3SE05</accession>
<evidence type="ECO:0000256" key="1">
    <source>
        <dbReference type="SAM" id="MobiDB-lite"/>
    </source>
</evidence>
<keyword evidence="2" id="KW-0812">Transmembrane</keyword>
<reference evidence="5" key="1">
    <citation type="submission" date="2017-02" db="UniProtKB">
        <authorList>
            <consortium name="WormBaseParasite"/>
        </authorList>
    </citation>
    <scope>IDENTIFICATION</scope>
</reference>
<sequence>MARCRTSKLPAYVERVPLARRKKPDTWLIVGIEILMALLAVWAGVFVYYRSHELPYYATKFYAHLGSSEAQHILSQYYLSRRHEDPEHARQAEHWLNKAAESGYAVAAYNLALAHIRGDLPSNVTPDASHVHGLLTHAINQGVHEAMGLIHMCGHGQCFKQQRKKREQERKQREEEAKTKTSAAKNL</sequence>
<protein>
    <submittedName>
        <fullName evidence="5">Sel1 repeat family protein</fullName>
    </submittedName>
</protein>
<evidence type="ECO:0000313" key="3">
    <source>
        <dbReference type="EMBL" id="VDL24560.1"/>
    </source>
</evidence>
<dbReference type="WBParaSite" id="HDID_0000296201-mRNA-1">
    <property type="protein sequence ID" value="HDID_0000296201-mRNA-1"/>
    <property type="gene ID" value="HDID_0000296201"/>
</dbReference>
<dbReference type="Gene3D" id="1.25.40.10">
    <property type="entry name" value="Tetratricopeptide repeat domain"/>
    <property type="match status" value="1"/>
</dbReference>
<dbReference type="AlphaFoldDB" id="A0A0R3SE05"/>
<dbReference type="SUPFAM" id="SSF81901">
    <property type="entry name" value="HCP-like"/>
    <property type="match status" value="1"/>
</dbReference>
<reference evidence="3 4" key="2">
    <citation type="submission" date="2018-11" db="EMBL/GenBank/DDBJ databases">
        <authorList>
            <consortium name="Pathogen Informatics"/>
        </authorList>
    </citation>
    <scope>NUCLEOTIDE SEQUENCE [LARGE SCALE GENOMIC DNA]</scope>
</reference>
<keyword evidence="2" id="KW-0472">Membrane</keyword>
<dbReference type="EMBL" id="UYSG01000809">
    <property type="protein sequence ID" value="VDL24560.1"/>
    <property type="molecule type" value="Genomic_DNA"/>
</dbReference>
<organism evidence="5">
    <name type="scientific">Hymenolepis diminuta</name>
    <name type="common">Rat tapeworm</name>
    <dbReference type="NCBI Taxonomy" id="6216"/>
    <lineage>
        <taxon>Eukaryota</taxon>
        <taxon>Metazoa</taxon>
        <taxon>Spiralia</taxon>
        <taxon>Lophotrochozoa</taxon>
        <taxon>Platyhelminthes</taxon>
        <taxon>Cestoda</taxon>
        <taxon>Eucestoda</taxon>
        <taxon>Cyclophyllidea</taxon>
        <taxon>Hymenolepididae</taxon>
        <taxon>Hymenolepis</taxon>
    </lineage>
</organism>
<name>A0A0R3SE05_HYMDI</name>
<evidence type="ECO:0000313" key="4">
    <source>
        <dbReference type="Proteomes" id="UP000274504"/>
    </source>
</evidence>
<feature type="compositionally biased region" description="Basic and acidic residues" evidence="1">
    <location>
        <begin position="166"/>
        <end position="179"/>
    </location>
</feature>
<gene>
    <name evidence="3" type="ORF">HDID_LOCUS2960</name>
</gene>
<evidence type="ECO:0000256" key="2">
    <source>
        <dbReference type="SAM" id="Phobius"/>
    </source>
</evidence>
<feature type="region of interest" description="Disordered" evidence="1">
    <location>
        <begin position="162"/>
        <end position="187"/>
    </location>
</feature>
<dbReference type="STRING" id="6216.A0A0R3SE05"/>